<protein>
    <submittedName>
        <fullName evidence="3">DUF4224 domain-containing protein</fullName>
    </submittedName>
</protein>
<dbReference type="EMBL" id="SPMY01000023">
    <property type="protein sequence ID" value="NMQ27853.1"/>
    <property type="molecule type" value="Genomic_DNA"/>
</dbReference>
<dbReference type="Proteomes" id="UP000749010">
    <property type="component" value="Unassembled WGS sequence"/>
</dbReference>
<gene>
    <name evidence="2" type="ORF">CRU78_13025</name>
    <name evidence="3" type="ORF">E4Q23_08850</name>
</gene>
<comment type="caution">
    <text evidence="2">The sequence shown here is derived from an EMBL/GenBank/DDBJ whole genome shotgun (WGS) entry which is preliminary data.</text>
</comment>
<dbReference type="InterPro" id="IPR025319">
    <property type="entry name" value="DUF4224"/>
</dbReference>
<dbReference type="Pfam" id="PF13986">
    <property type="entry name" value="DUF4224"/>
    <property type="match status" value="1"/>
</dbReference>
<sequence length="77" mass="8374">MPLSSEVLSPGEVAEITGCGRRSDQIQWLTDNAWTFHKTKAGNPIVGRLYTRLKLTGISPATLATTGGWLPDFSSIR</sequence>
<evidence type="ECO:0000313" key="2">
    <source>
        <dbReference type="EMBL" id="MQM31383.1"/>
    </source>
</evidence>
<evidence type="ECO:0000313" key="5">
    <source>
        <dbReference type="Proteomes" id="UP000749010"/>
    </source>
</evidence>
<organism evidence="2 4">
    <name type="scientific">Candidatus Accumulibacter phosphatis</name>
    <dbReference type="NCBI Taxonomy" id="327160"/>
    <lineage>
        <taxon>Bacteria</taxon>
        <taxon>Pseudomonadati</taxon>
        <taxon>Pseudomonadota</taxon>
        <taxon>Betaproteobacteria</taxon>
        <taxon>Candidatus Accumulibacter</taxon>
    </lineage>
</organism>
<reference evidence="2 4" key="1">
    <citation type="submission" date="2017-09" db="EMBL/GenBank/DDBJ databases">
        <title>Metagenomic Analysis Reveals Denitrifying Candidatus Accumulibacter and Flanking Population as a Source of N2O.</title>
        <authorList>
            <person name="Gao H."/>
            <person name="Mao Y."/>
            <person name="Zhao X."/>
            <person name="Liu W.-T."/>
            <person name="Zhang T."/>
            <person name="Wells G."/>
        </authorList>
    </citation>
    <scope>NUCLEOTIDE SEQUENCE [LARGE SCALE GENOMIC DNA]</scope>
    <source>
        <strain evidence="2">CANDO_2_IC</strain>
    </source>
</reference>
<keyword evidence="5" id="KW-1185">Reference proteome</keyword>
<evidence type="ECO:0000313" key="4">
    <source>
        <dbReference type="Proteomes" id="UP000342300"/>
    </source>
</evidence>
<feature type="domain" description="DUF4224" evidence="1">
    <location>
        <begin position="8"/>
        <end position="49"/>
    </location>
</feature>
<proteinExistence type="predicted"/>
<evidence type="ECO:0000313" key="3">
    <source>
        <dbReference type="EMBL" id="NMQ27853.1"/>
    </source>
</evidence>
<name>A0A6A7RUY2_9PROT</name>
<reference evidence="3 5" key="2">
    <citation type="submission" date="2019-03" db="EMBL/GenBank/DDBJ databases">
        <title>Metabolic reconstructions from genomes of highly enriched 'Candidatus Accumulibacter' and 'Candidatus Competibacter' bioreactor populations.</title>
        <authorList>
            <person name="Annavajhala M.K."/>
            <person name="Welles L."/>
            <person name="Abbas B."/>
            <person name="Sorokin D."/>
            <person name="Park H."/>
            <person name="Van Loosdrecht M."/>
            <person name="Chandran K."/>
        </authorList>
    </citation>
    <scope>NUCLEOTIDE SEQUENCE [LARGE SCALE GENOMIC DNA]</scope>
    <source>
        <strain evidence="3 5">SBR_S</strain>
    </source>
</reference>
<dbReference type="AlphaFoldDB" id="A0A6A7RUY2"/>
<accession>A0A6A7RUY2</accession>
<dbReference type="EMBL" id="PDHS01000311">
    <property type="protein sequence ID" value="MQM31383.1"/>
    <property type="molecule type" value="Genomic_DNA"/>
</dbReference>
<dbReference type="Proteomes" id="UP000342300">
    <property type="component" value="Unassembled WGS sequence"/>
</dbReference>
<evidence type="ECO:0000259" key="1">
    <source>
        <dbReference type="Pfam" id="PF13986"/>
    </source>
</evidence>